<proteinExistence type="predicted"/>
<protein>
    <recommendedName>
        <fullName evidence="2">MULE transposase domain-containing protein</fullName>
    </recommendedName>
</protein>
<dbReference type="PANTHER" id="PTHR31973">
    <property type="entry name" value="POLYPROTEIN, PUTATIVE-RELATED"/>
    <property type="match status" value="1"/>
</dbReference>
<dbReference type="AlphaFoldDB" id="B8AJF6"/>
<keyword evidence="4" id="KW-1185">Reference proteome</keyword>
<dbReference type="InterPro" id="IPR018289">
    <property type="entry name" value="MULE_transposase_dom"/>
</dbReference>
<evidence type="ECO:0000256" key="1">
    <source>
        <dbReference type="SAM" id="MobiDB-lite"/>
    </source>
</evidence>
<evidence type="ECO:0000313" key="3">
    <source>
        <dbReference type="EMBL" id="EEC73352.1"/>
    </source>
</evidence>
<name>B8AJF6_ORYSI</name>
<evidence type="ECO:0000259" key="2">
    <source>
        <dbReference type="Pfam" id="PF10551"/>
    </source>
</evidence>
<feature type="domain" description="MULE transposase" evidence="2">
    <location>
        <begin position="320"/>
        <end position="403"/>
    </location>
</feature>
<dbReference type="Pfam" id="PF10551">
    <property type="entry name" value="MULE"/>
    <property type="match status" value="1"/>
</dbReference>
<sequence>MERGKREAEAGRDASSEGRTIGSKIASDQWEKKGKIIAEVDELGYIEALDTDGTGDDSEKDDVNVDEILKEMRREQEDPLLHCEGDTDVEDLFVRPECKPRKKKSSVVGNDATPNSDQHTLYDVGVELCSNEDDGAEVSAAPKRRRKRPERLAVARIWVKVVCIDERCPFSMLASKIAGESTVQIREMVEPHRCGTIRNNTRVTSTWLSEVYSEDIRSDPDWKVNALMDQAMREYGADVSKIKAYRARSKAYEKVLGNHKKQYLRIRDYLQTVINTNLGSRCVVTTQQNPKPGVNPRFCGLFICLNAQIEGFRHGCRPFIGVDGCFVKLTNGAQVLASSARDGNNNLFPLAFGVVGKEDAHNWTWFLNQLNYALDDNGDSAGWTIMSDRQKVLQETFVSKFCTAGYKGGDLKVLMDQAVYVYTKSDFNIAMEDLKNENEIAWDWLNKIPHKHWARHAFDTRCKTDLAVNNLSEVFNNYIIDSRDKPIVTMLEMIRTKLMEKCNDKRGVVAAQWEITPHYVEKLELEKTNSRYYRPVCAGKGIWQTNKVIPEESSFSPEVTFAGTLLHGNHLADHSMARGAKGEDVQGDEDVQGEEEVHGEEDVQ</sequence>
<feature type="region of interest" description="Disordered" evidence="1">
    <location>
        <begin position="1"/>
        <end position="26"/>
    </location>
</feature>
<feature type="region of interest" description="Disordered" evidence="1">
    <location>
        <begin position="579"/>
        <end position="604"/>
    </location>
</feature>
<dbReference type="EMBL" id="CM000127">
    <property type="protein sequence ID" value="EEC73352.1"/>
    <property type="molecule type" value="Genomic_DNA"/>
</dbReference>
<reference evidence="3 4" key="1">
    <citation type="journal article" date="2005" name="PLoS Biol.">
        <title>The genomes of Oryza sativa: a history of duplications.</title>
        <authorList>
            <person name="Yu J."/>
            <person name="Wang J."/>
            <person name="Lin W."/>
            <person name="Li S."/>
            <person name="Li H."/>
            <person name="Zhou J."/>
            <person name="Ni P."/>
            <person name="Dong W."/>
            <person name="Hu S."/>
            <person name="Zeng C."/>
            <person name="Zhang J."/>
            <person name="Zhang Y."/>
            <person name="Li R."/>
            <person name="Xu Z."/>
            <person name="Li S."/>
            <person name="Li X."/>
            <person name="Zheng H."/>
            <person name="Cong L."/>
            <person name="Lin L."/>
            <person name="Yin J."/>
            <person name="Geng J."/>
            <person name="Li G."/>
            <person name="Shi J."/>
            <person name="Liu J."/>
            <person name="Lv H."/>
            <person name="Li J."/>
            <person name="Wang J."/>
            <person name="Deng Y."/>
            <person name="Ran L."/>
            <person name="Shi X."/>
            <person name="Wang X."/>
            <person name="Wu Q."/>
            <person name="Li C."/>
            <person name="Ren X."/>
            <person name="Wang J."/>
            <person name="Wang X."/>
            <person name="Li D."/>
            <person name="Liu D."/>
            <person name="Zhang X."/>
            <person name="Ji Z."/>
            <person name="Zhao W."/>
            <person name="Sun Y."/>
            <person name="Zhang Z."/>
            <person name="Bao J."/>
            <person name="Han Y."/>
            <person name="Dong L."/>
            <person name="Ji J."/>
            <person name="Chen P."/>
            <person name="Wu S."/>
            <person name="Liu J."/>
            <person name="Xiao Y."/>
            <person name="Bu D."/>
            <person name="Tan J."/>
            <person name="Yang L."/>
            <person name="Ye C."/>
            <person name="Zhang J."/>
            <person name="Xu J."/>
            <person name="Zhou Y."/>
            <person name="Yu Y."/>
            <person name="Zhang B."/>
            <person name="Zhuang S."/>
            <person name="Wei H."/>
            <person name="Liu B."/>
            <person name="Lei M."/>
            <person name="Yu H."/>
            <person name="Li Y."/>
            <person name="Xu H."/>
            <person name="Wei S."/>
            <person name="He X."/>
            <person name="Fang L."/>
            <person name="Zhang Z."/>
            <person name="Zhang Y."/>
            <person name="Huang X."/>
            <person name="Su Z."/>
            <person name="Tong W."/>
            <person name="Li J."/>
            <person name="Tong Z."/>
            <person name="Li S."/>
            <person name="Ye J."/>
            <person name="Wang L."/>
            <person name="Fang L."/>
            <person name="Lei T."/>
            <person name="Chen C."/>
            <person name="Chen H."/>
            <person name="Xu Z."/>
            <person name="Li H."/>
            <person name="Huang H."/>
            <person name="Zhang F."/>
            <person name="Xu H."/>
            <person name="Li N."/>
            <person name="Zhao C."/>
            <person name="Li S."/>
            <person name="Dong L."/>
            <person name="Huang Y."/>
            <person name="Li L."/>
            <person name="Xi Y."/>
            <person name="Qi Q."/>
            <person name="Li W."/>
            <person name="Zhang B."/>
            <person name="Hu W."/>
            <person name="Zhang Y."/>
            <person name="Tian X."/>
            <person name="Jiao Y."/>
            <person name="Liang X."/>
            <person name="Jin J."/>
            <person name="Gao L."/>
            <person name="Zheng W."/>
            <person name="Hao B."/>
            <person name="Liu S."/>
            <person name="Wang W."/>
            <person name="Yuan L."/>
            <person name="Cao M."/>
            <person name="McDermott J."/>
            <person name="Samudrala R."/>
            <person name="Wang J."/>
            <person name="Wong G.K."/>
            <person name="Yang H."/>
        </authorList>
    </citation>
    <scope>NUCLEOTIDE SEQUENCE [LARGE SCALE GENOMIC DNA]</scope>
    <source>
        <strain evidence="4">cv. 93-11</strain>
    </source>
</reference>
<organism evidence="3 4">
    <name type="scientific">Oryza sativa subsp. indica</name>
    <name type="common">Rice</name>
    <dbReference type="NCBI Taxonomy" id="39946"/>
    <lineage>
        <taxon>Eukaryota</taxon>
        <taxon>Viridiplantae</taxon>
        <taxon>Streptophyta</taxon>
        <taxon>Embryophyta</taxon>
        <taxon>Tracheophyta</taxon>
        <taxon>Spermatophyta</taxon>
        <taxon>Magnoliopsida</taxon>
        <taxon>Liliopsida</taxon>
        <taxon>Poales</taxon>
        <taxon>Poaceae</taxon>
        <taxon>BOP clade</taxon>
        <taxon>Oryzoideae</taxon>
        <taxon>Oryzeae</taxon>
        <taxon>Oryzinae</taxon>
        <taxon>Oryza</taxon>
        <taxon>Oryza sativa</taxon>
    </lineage>
</organism>
<gene>
    <name evidence="3" type="ORF">OsI_07562</name>
</gene>
<dbReference type="STRING" id="39946.B8AJF6"/>
<feature type="compositionally biased region" description="Basic and acidic residues" evidence="1">
    <location>
        <begin position="1"/>
        <end position="16"/>
    </location>
</feature>
<dbReference type="HOGENOM" id="CLU_452280_0_0_1"/>
<evidence type="ECO:0000313" key="4">
    <source>
        <dbReference type="Proteomes" id="UP000007015"/>
    </source>
</evidence>
<dbReference type="Gramene" id="BGIOSGA008378-TA">
    <property type="protein sequence ID" value="BGIOSGA008378-PA"/>
    <property type="gene ID" value="BGIOSGA008378"/>
</dbReference>
<dbReference type="PANTHER" id="PTHR31973:SF187">
    <property type="entry name" value="MUTATOR TRANSPOSASE MUDRA PROTEIN"/>
    <property type="match status" value="1"/>
</dbReference>
<feature type="compositionally biased region" description="Acidic residues" evidence="1">
    <location>
        <begin position="585"/>
        <end position="604"/>
    </location>
</feature>
<dbReference type="Proteomes" id="UP000007015">
    <property type="component" value="Chromosome 2"/>
</dbReference>
<accession>B8AJF6</accession>